<dbReference type="InterPro" id="IPR004629">
    <property type="entry name" value="WecG_TagA_CpsF"/>
</dbReference>
<evidence type="ECO:0000313" key="4">
    <source>
        <dbReference type="Proteomes" id="UP000217265"/>
    </source>
</evidence>
<dbReference type="EMBL" id="CP023344">
    <property type="protein sequence ID" value="ATC64973.1"/>
    <property type="molecule type" value="Genomic_DNA"/>
</dbReference>
<dbReference type="Pfam" id="PF03808">
    <property type="entry name" value="Glyco_tran_WecG"/>
    <property type="match status" value="1"/>
</dbReference>
<reference evidence="3 4" key="1">
    <citation type="submission" date="2017-09" db="EMBL/GenBank/DDBJ databases">
        <title>Complete genome sequence of Verrucomicrobial strain HZ-65, isolated from freshwater.</title>
        <authorList>
            <person name="Choi A."/>
        </authorList>
    </citation>
    <scope>NUCLEOTIDE SEQUENCE [LARGE SCALE GENOMIC DNA]</scope>
    <source>
        <strain evidence="3 4">HZ-65</strain>
    </source>
</reference>
<dbReference type="KEGG" id="vbh:CMV30_13915"/>
<dbReference type="OrthoDB" id="9771846at2"/>
<name>A0A290Q952_9BACT</name>
<sequence>MALPERYPVLGVRVSALSLAQARDLVISAARERPPAAYVCFCDVNSVSCARRDHAHLATLNNSYLTTPDGMPLVWLGRRAGHRAITRVYGPDLLLEVCAATAGTELTHFLYGAAPGTADALAQKLSARFPGLRIAGTHTPPFRELTPDEASALETKIRALRPSFFWVGLSTPKQEKFMAAFAPRLDAGVMLGIGAAFDFLSGRVSQAPRWMQRSGLEWLFRLCTEPRRLASRYFKNNPLFLLRLLAEKTGLRKY</sequence>
<dbReference type="GO" id="GO:0016758">
    <property type="term" value="F:hexosyltransferase activity"/>
    <property type="evidence" value="ECO:0007669"/>
    <property type="project" value="TreeGrafter"/>
</dbReference>
<dbReference type="PANTHER" id="PTHR34136">
    <property type="match status" value="1"/>
</dbReference>
<evidence type="ECO:0000256" key="1">
    <source>
        <dbReference type="ARBA" id="ARBA00022676"/>
    </source>
</evidence>
<accession>A0A290Q952</accession>
<keyword evidence="4" id="KW-1185">Reference proteome</keyword>
<dbReference type="NCBIfam" id="TIGR00696">
    <property type="entry name" value="wecG_tagA_cpsF"/>
    <property type="match status" value="1"/>
</dbReference>
<dbReference type="AlphaFoldDB" id="A0A290Q952"/>
<dbReference type="CDD" id="cd06533">
    <property type="entry name" value="Glyco_transf_WecG_TagA"/>
    <property type="match status" value="1"/>
</dbReference>
<protein>
    <submittedName>
        <fullName evidence="3">Glycosyltransferase</fullName>
    </submittedName>
</protein>
<gene>
    <name evidence="3" type="ORF">CMV30_13915</name>
</gene>
<evidence type="ECO:0000313" key="3">
    <source>
        <dbReference type="EMBL" id="ATC64973.1"/>
    </source>
</evidence>
<organism evidence="3 4">
    <name type="scientific">Nibricoccus aquaticus</name>
    <dbReference type="NCBI Taxonomy" id="2576891"/>
    <lineage>
        <taxon>Bacteria</taxon>
        <taxon>Pseudomonadati</taxon>
        <taxon>Verrucomicrobiota</taxon>
        <taxon>Opitutia</taxon>
        <taxon>Opitutales</taxon>
        <taxon>Opitutaceae</taxon>
        <taxon>Nibricoccus</taxon>
    </lineage>
</organism>
<proteinExistence type="predicted"/>
<dbReference type="Proteomes" id="UP000217265">
    <property type="component" value="Chromosome"/>
</dbReference>
<evidence type="ECO:0000256" key="2">
    <source>
        <dbReference type="ARBA" id="ARBA00022679"/>
    </source>
</evidence>
<keyword evidence="2 3" id="KW-0808">Transferase</keyword>
<dbReference type="RefSeq" id="WP_096056604.1">
    <property type="nucleotide sequence ID" value="NZ_CP023344.1"/>
</dbReference>
<keyword evidence="1" id="KW-0328">Glycosyltransferase</keyword>
<dbReference type="PANTHER" id="PTHR34136:SF1">
    <property type="entry name" value="UDP-N-ACETYL-D-MANNOSAMINURONIC ACID TRANSFERASE"/>
    <property type="match status" value="1"/>
</dbReference>